<evidence type="ECO:0000256" key="2">
    <source>
        <dbReference type="SAM" id="MobiDB-lite"/>
    </source>
</evidence>
<dbReference type="PANTHER" id="PTHR23389:SF6">
    <property type="entry name" value="REPLICATION FACTOR C SUBUNIT 1"/>
    <property type="match status" value="1"/>
</dbReference>
<dbReference type="EMBL" id="KF900307">
    <property type="protein sequence ID" value="AIE90379.1"/>
    <property type="molecule type" value="Genomic_DNA"/>
</dbReference>
<evidence type="ECO:0000259" key="3">
    <source>
        <dbReference type="Pfam" id="PF00004"/>
    </source>
</evidence>
<reference evidence="4" key="1">
    <citation type="journal article" date="2014" name="Genome Biol. Evol.">
        <title>Pangenome evidence for extensive interdomain horizontal transfer affecting lineage core and shell genes in uncultured planktonic thaumarchaeota and euryarchaeota.</title>
        <authorList>
            <person name="Deschamps P."/>
            <person name="Zivanovic Y."/>
            <person name="Moreira D."/>
            <person name="Rodriguez-Valera F."/>
            <person name="Lopez-Garcia P."/>
        </authorList>
    </citation>
    <scope>NUCLEOTIDE SEQUENCE</scope>
</reference>
<dbReference type="GO" id="GO:0006260">
    <property type="term" value="P:DNA replication"/>
    <property type="evidence" value="ECO:0007669"/>
    <property type="project" value="UniProtKB-KW"/>
</dbReference>
<name>A0A075FGF4_9EURY</name>
<evidence type="ECO:0000256" key="1">
    <source>
        <dbReference type="ARBA" id="ARBA00022705"/>
    </source>
</evidence>
<feature type="domain" description="ATPase AAA-type core" evidence="3">
    <location>
        <begin position="49"/>
        <end position="126"/>
    </location>
</feature>
<accession>A0A075FGF4</accession>
<dbReference type="GO" id="GO:0016887">
    <property type="term" value="F:ATP hydrolysis activity"/>
    <property type="evidence" value="ECO:0007669"/>
    <property type="project" value="InterPro"/>
</dbReference>
<dbReference type="Gene3D" id="3.40.50.300">
    <property type="entry name" value="P-loop containing nucleotide triphosphate hydrolases"/>
    <property type="match status" value="1"/>
</dbReference>
<dbReference type="InterPro" id="IPR027417">
    <property type="entry name" value="P-loop_NTPase"/>
</dbReference>
<evidence type="ECO:0000313" key="4">
    <source>
        <dbReference type="EMBL" id="AIE90379.1"/>
    </source>
</evidence>
<feature type="region of interest" description="Disordered" evidence="2">
    <location>
        <begin position="1"/>
        <end position="23"/>
    </location>
</feature>
<dbReference type="PANTHER" id="PTHR23389">
    <property type="entry name" value="CHROMOSOME TRANSMISSION FIDELITY FACTOR 18"/>
    <property type="match status" value="1"/>
</dbReference>
<dbReference type="InterPro" id="IPR003959">
    <property type="entry name" value="ATPase_AAA_core"/>
</dbReference>
<gene>
    <name evidence="4" type="primary">RFC1</name>
</gene>
<keyword evidence="1" id="KW-0235">DNA replication</keyword>
<protein>
    <submittedName>
        <fullName evidence="4">Replication factor C large subunit (RFC1)</fullName>
    </submittedName>
</protein>
<dbReference type="AlphaFoldDB" id="A0A075FGF4"/>
<sequence>MEPPPEDDWTERHRPDSVGLMEGNEAQLRRIRQWLGQWEDGRMPERRGLLLSGPPGVGKTTLARAASLERGWTMIELNASEERNAAAIRKAATQGSLHVSLEQFSGGGVASGKTLVLLDEVDHLSGGFRKVSDDRIEGSVDPDEEGVLRGGHRWQGRVVQSARSDAAARHHDL</sequence>
<proteinExistence type="predicted"/>
<dbReference type="CDD" id="cd00009">
    <property type="entry name" value="AAA"/>
    <property type="match status" value="1"/>
</dbReference>
<dbReference type="GO" id="GO:0005524">
    <property type="term" value="F:ATP binding"/>
    <property type="evidence" value="ECO:0007669"/>
    <property type="project" value="InterPro"/>
</dbReference>
<dbReference type="Pfam" id="PF00004">
    <property type="entry name" value="AAA"/>
    <property type="match status" value="1"/>
</dbReference>
<organism evidence="4">
    <name type="scientific">uncultured marine group II/III euryarchaeote AD1000_02_G08</name>
    <dbReference type="NCBI Taxonomy" id="1457701"/>
    <lineage>
        <taxon>Archaea</taxon>
        <taxon>Methanobacteriati</taxon>
        <taxon>Methanobacteriota</taxon>
        <taxon>environmental samples</taxon>
    </lineage>
</organism>
<dbReference type="SUPFAM" id="SSF52540">
    <property type="entry name" value="P-loop containing nucleoside triphosphate hydrolases"/>
    <property type="match status" value="1"/>
</dbReference>